<dbReference type="RefSeq" id="WP_157387638.1">
    <property type="nucleotide sequence ID" value="NZ_WRPP01000002.1"/>
</dbReference>
<organism evidence="2 3">
    <name type="scientific">Nocardia terrae</name>
    <dbReference type="NCBI Taxonomy" id="2675851"/>
    <lineage>
        <taxon>Bacteria</taxon>
        <taxon>Bacillati</taxon>
        <taxon>Actinomycetota</taxon>
        <taxon>Actinomycetes</taxon>
        <taxon>Mycobacteriales</taxon>
        <taxon>Nocardiaceae</taxon>
        <taxon>Nocardia</taxon>
    </lineage>
</organism>
<protein>
    <submittedName>
        <fullName evidence="2">Uncharacterized protein</fullName>
    </submittedName>
</protein>
<keyword evidence="3" id="KW-1185">Reference proteome</keyword>
<sequence>MRRSALSLPTRCRSPVSGEEDLDPGVGVSVEFGCAELGVTFSTGVINQIYVPAK</sequence>
<dbReference type="EMBL" id="WRPP01000002">
    <property type="protein sequence ID" value="MVU78072.1"/>
    <property type="molecule type" value="Genomic_DNA"/>
</dbReference>
<feature type="region of interest" description="Disordered" evidence="1">
    <location>
        <begin position="1"/>
        <end position="20"/>
    </location>
</feature>
<proteinExistence type="predicted"/>
<accession>A0A7K1UUW2</accession>
<reference evidence="2 3" key="1">
    <citation type="submission" date="2019-12" db="EMBL/GenBank/DDBJ databases">
        <title>Nocardia sp. nov. ET3-3 isolated from soil.</title>
        <authorList>
            <person name="Kanchanasin P."/>
            <person name="Tanasupawat S."/>
            <person name="Yuki M."/>
            <person name="Kudo T."/>
        </authorList>
    </citation>
    <scope>NUCLEOTIDE SEQUENCE [LARGE SCALE GENOMIC DNA]</scope>
    <source>
        <strain evidence="2 3">ET3-3</strain>
    </source>
</reference>
<dbReference type="AlphaFoldDB" id="A0A7K1UUW2"/>
<gene>
    <name evidence="2" type="ORF">GPX89_12560</name>
</gene>
<evidence type="ECO:0000313" key="2">
    <source>
        <dbReference type="EMBL" id="MVU78072.1"/>
    </source>
</evidence>
<evidence type="ECO:0000256" key="1">
    <source>
        <dbReference type="SAM" id="MobiDB-lite"/>
    </source>
</evidence>
<name>A0A7K1UUW2_9NOCA</name>
<evidence type="ECO:0000313" key="3">
    <source>
        <dbReference type="Proteomes" id="UP000466794"/>
    </source>
</evidence>
<comment type="caution">
    <text evidence="2">The sequence shown here is derived from an EMBL/GenBank/DDBJ whole genome shotgun (WGS) entry which is preliminary data.</text>
</comment>
<dbReference type="Proteomes" id="UP000466794">
    <property type="component" value="Unassembled WGS sequence"/>
</dbReference>